<dbReference type="RefSeq" id="WP_138649421.1">
    <property type="nucleotide sequence ID" value="NZ_VCKW01000273.1"/>
</dbReference>
<keyword evidence="3" id="KW-1185">Reference proteome</keyword>
<proteinExistence type="predicted"/>
<keyword evidence="1" id="KW-1133">Transmembrane helix</keyword>
<evidence type="ECO:0000313" key="3">
    <source>
        <dbReference type="Proteomes" id="UP000309174"/>
    </source>
</evidence>
<feature type="transmembrane region" description="Helical" evidence="1">
    <location>
        <begin position="122"/>
        <end position="140"/>
    </location>
</feature>
<feature type="transmembrane region" description="Helical" evidence="1">
    <location>
        <begin position="79"/>
        <end position="98"/>
    </location>
</feature>
<dbReference type="Proteomes" id="UP000309174">
    <property type="component" value="Unassembled WGS sequence"/>
</dbReference>
<reference evidence="2 3" key="1">
    <citation type="submission" date="2019-05" db="EMBL/GenBank/DDBJ databases">
        <title>Draft genome sequence of Actinomadura sp. 14C53.</title>
        <authorList>
            <person name="Saricaoglu S."/>
            <person name="Isik K."/>
        </authorList>
    </citation>
    <scope>NUCLEOTIDE SEQUENCE [LARGE SCALE GENOMIC DNA]</scope>
    <source>
        <strain evidence="2 3">14C53</strain>
    </source>
</reference>
<gene>
    <name evidence="2" type="ORF">ETD83_34600</name>
</gene>
<keyword evidence="1" id="KW-0472">Membrane</keyword>
<dbReference type="AlphaFoldDB" id="A0A5C4J1P1"/>
<organism evidence="2 3">
    <name type="scientific">Actinomadura soli</name>
    <dbReference type="NCBI Taxonomy" id="2508997"/>
    <lineage>
        <taxon>Bacteria</taxon>
        <taxon>Bacillati</taxon>
        <taxon>Actinomycetota</taxon>
        <taxon>Actinomycetes</taxon>
        <taxon>Streptosporangiales</taxon>
        <taxon>Thermomonosporaceae</taxon>
        <taxon>Actinomadura</taxon>
    </lineage>
</organism>
<sequence>MAAVAVSVAPDTVGWVSSLFGSGSEKYIVGGSSLALQCDGFLQWLDFSMSPWYVRLSTMPYLVLIPAFLVWLVTKRRAVGWVAAGVIGPVMVCEPLLLGYDAARWGGACADLWLFPYAGRQIVSWAIGLVPVVLILTATYRPGRRAVRAVSATVVVSLMFGVAADAQPPRTVMTSPDDYKAVRYVDGENTETLASVVEHLSQHQRRLAYVCSLRGYPGLLASGSKRPTEDDPLSDGVLLDQGERACRGDKQMSPHDLGRRGARWPTTKEMAYLCPETALPQQREADRRNAESVAEYRRYRVKALAYCKRTVPHGPRPVRQFTDLISGGESSSYSVGSGDDSTSFDKALHDGLVAAAGQTVTVSTGSEGDVCLTVRAYREAPPLVTKGWERVAEVGFDSADGRAEVGSLWAPVEAPPVTAAGPGPYRLRVHVRGRNEPEAFSPEMPKEHHLIVVFPGRSKKQELFKNAER</sequence>
<accession>A0A5C4J1P1</accession>
<comment type="caution">
    <text evidence="2">The sequence shown here is derived from an EMBL/GenBank/DDBJ whole genome shotgun (WGS) entry which is preliminary data.</text>
</comment>
<evidence type="ECO:0000256" key="1">
    <source>
        <dbReference type="SAM" id="Phobius"/>
    </source>
</evidence>
<dbReference type="EMBL" id="VCKW01000273">
    <property type="protein sequence ID" value="TMQ90645.1"/>
    <property type="molecule type" value="Genomic_DNA"/>
</dbReference>
<keyword evidence="1" id="KW-0812">Transmembrane</keyword>
<feature type="transmembrane region" description="Helical" evidence="1">
    <location>
        <begin position="147"/>
        <end position="164"/>
    </location>
</feature>
<evidence type="ECO:0000313" key="2">
    <source>
        <dbReference type="EMBL" id="TMQ90645.1"/>
    </source>
</evidence>
<name>A0A5C4J1P1_9ACTN</name>
<protein>
    <submittedName>
        <fullName evidence="2">Uncharacterized protein</fullName>
    </submittedName>
</protein>
<feature type="transmembrane region" description="Helical" evidence="1">
    <location>
        <begin position="52"/>
        <end position="72"/>
    </location>
</feature>
<dbReference type="OrthoDB" id="4485313at2"/>